<dbReference type="EC" id="3.5.4.3" evidence="4"/>
<proteinExistence type="inferred from homology"/>
<feature type="domain" description="Amidohydrolase-related" evidence="12">
    <location>
        <begin position="85"/>
        <end position="479"/>
    </location>
</feature>
<dbReference type="AlphaFoldDB" id="A0A179G0L8"/>
<comment type="cofactor">
    <cofactor evidence="1">
        <name>Zn(2+)</name>
        <dbReference type="ChEBI" id="CHEBI:29105"/>
    </cofactor>
</comment>
<evidence type="ECO:0000313" key="13">
    <source>
        <dbReference type="EMBL" id="OAQ71247.1"/>
    </source>
</evidence>
<dbReference type="KEGG" id="pchm:VFPPC_13491"/>
<dbReference type="InterPro" id="IPR032466">
    <property type="entry name" value="Metal_Hydrolase"/>
</dbReference>
<organism evidence="13 14">
    <name type="scientific">Pochonia chlamydosporia 170</name>
    <dbReference type="NCBI Taxonomy" id="1380566"/>
    <lineage>
        <taxon>Eukaryota</taxon>
        <taxon>Fungi</taxon>
        <taxon>Dikarya</taxon>
        <taxon>Ascomycota</taxon>
        <taxon>Pezizomycotina</taxon>
        <taxon>Sordariomycetes</taxon>
        <taxon>Hypocreomycetidae</taxon>
        <taxon>Hypocreales</taxon>
        <taxon>Clavicipitaceae</taxon>
        <taxon>Pochonia</taxon>
    </lineage>
</organism>
<comment type="similarity">
    <text evidence="3">Belongs to the metallo-dependent hydrolases superfamily. ATZ/TRZ family.</text>
</comment>
<keyword evidence="5" id="KW-0479">Metal-binding</keyword>
<sequence length="483" mass="52908">MVLTRLASEPKKFQVLLGTFIHSKSRAELEYIHNAAVAVDEGGKIAAIARECGSLTAARDEVLKQTGWAEGDVDMVECGEGQFFFPGFIDTHVHASQYPNVGIFGKSTLLDWLEKYTFPLESSLSDLAKARKVYTACVRRTLSHGTTTATYYATVDVPATNLLADLCLSLGQRAFVGRVCMDRQEICPSYYRDESTEQSLHNAKESIAHIKKIDPSYDLVSPILTPRFAPSCTAEGMNGLSAIQKKENLPVQTHISENKGEIQLVSDLYPGSGSYANVYDSHGLLTPKTVLAHAVHLTEDEATLISSRQSKVSHCPCSNSSLTSGEARVRWMWEKGIEVGLGTDMSGGYSPSILEAARQATLTSRHLAMQIEDEALREKSKLTVEEVLYLATRGGALCLGLGEKVGGFEVGKQLDAQLIGLGCVQDDGLRAGEGEDAEGVDAGNVDVFGWESWEERIAKWLYNGDDRNTKRVWVRGRLVHSRR</sequence>
<dbReference type="EMBL" id="LSBJ02000002">
    <property type="protein sequence ID" value="OAQ71247.1"/>
    <property type="molecule type" value="Genomic_DNA"/>
</dbReference>
<dbReference type="GO" id="GO:0005829">
    <property type="term" value="C:cytosol"/>
    <property type="evidence" value="ECO:0007669"/>
    <property type="project" value="TreeGrafter"/>
</dbReference>
<evidence type="ECO:0000256" key="5">
    <source>
        <dbReference type="ARBA" id="ARBA00022723"/>
    </source>
</evidence>
<evidence type="ECO:0000313" key="14">
    <source>
        <dbReference type="Proteomes" id="UP000078397"/>
    </source>
</evidence>
<dbReference type="Pfam" id="PF01979">
    <property type="entry name" value="Amidohydro_1"/>
    <property type="match status" value="1"/>
</dbReference>
<evidence type="ECO:0000256" key="7">
    <source>
        <dbReference type="ARBA" id="ARBA00022833"/>
    </source>
</evidence>
<evidence type="ECO:0000256" key="6">
    <source>
        <dbReference type="ARBA" id="ARBA00022801"/>
    </source>
</evidence>
<evidence type="ECO:0000256" key="11">
    <source>
        <dbReference type="ARBA" id="ARBA00083147"/>
    </source>
</evidence>
<dbReference type="OrthoDB" id="194468at2759"/>
<dbReference type="InterPro" id="IPR011059">
    <property type="entry name" value="Metal-dep_hydrolase_composite"/>
</dbReference>
<evidence type="ECO:0000256" key="1">
    <source>
        <dbReference type="ARBA" id="ARBA00001947"/>
    </source>
</evidence>
<dbReference type="PANTHER" id="PTHR11271:SF6">
    <property type="entry name" value="GUANINE DEAMINASE"/>
    <property type="match status" value="1"/>
</dbReference>
<comment type="function">
    <text evidence="9">Catalyzes the hydrolytic deamination of guanine, producing xanthine and ammonia.</text>
</comment>
<dbReference type="Proteomes" id="UP000078397">
    <property type="component" value="Unassembled WGS sequence"/>
</dbReference>
<comment type="caution">
    <text evidence="13">The sequence shown here is derived from an EMBL/GenBank/DDBJ whole genome shotgun (WGS) entry which is preliminary data.</text>
</comment>
<keyword evidence="7" id="KW-0862">Zinc</keyword>
<evidence type="ECO:0000259" key="12">
    <source>
        <dbReference type="Pfam" id="PF01979"/>
    </source>
</evidence>
<evidence type="ECO:0000256" key="10">
    <source>
        <dbReference type="ARBA" id="ARBA00069860"/>
    </source>
</evidence>
<dbReference type="RefSeq" id="XP_018147784.1">
    <property type="nucleotide sequence ID" value="XM_018291266.1"/>
</dbReference>
<comment type="catalytic activity">
    <reaction evidence="8">
        <text>guanine + H2O + H(+) = xanthine + NH4(+)</text>
        <dbReference type="Rhea" id="RHEA:14665"/>
        <dbReference type="ChEBI" id="CHEBI:15377"/>
        <dbReference type="ChEBI" id="CHEBI:15378"/>
        <dbReference type="ChEBI" id="CHEBI:16235"/>
        <dbReference type="ChEBI" id="CHEBI:17712"/>
        <dbReference type="ChEBI" id="CHEBI:28938"/>
        <dbReference type="EC" id="3.5.4.3"/>
    </reaction>
</comment>
<gene>
    <name evidence="13" type="ORF">VFPPC_13491</name>
</gene>
<dbReference type="GO" id="GO:0008892">
    <property type="term" value="F:guanine deaminase activity"/>
    <property type="evidence" value="ECO:0007669"/>
    <property type="project" value="UniProtKB-EC"/>
</dbReference>
<evidence type="ECO:0000256" key="8">
    <source>
        <dbReference type="ARBA" id="ARBA00051148"/>
    </source>
</evidence>
<name>A0A179G0L8_METCM</name>
<protein>
    <recommendedName>
        <fullName evidence="10">Probable guanine deaminase</fullName>
        <ecNumber evidence="4">3.5.4.3</ecNumber>
    </recommendedName>
    <alternativeName>
        <fullName evidence="11">Guanine aminohydrolase</fullName>
    </alternativeName>
</protein>
<dbReference type="SUPFAM" id="SSF51556">
    <property type="entry name" value="Metallo-dependent hydrolases"/>
    <property type="match status" value="1"/>
</dbReference>
<evidence type="ECO:0000256" key="2">
    <source>
        <dbReference type="ARBA" id="ARBA00004984"/>
    </source>
</evidence>
<evidence type="ECO:0000256" key="3">
    <source>
        <dbReference type="ARBA" id="ARBA00006745"/>
    </source>
</evidence>
<keyword evidence="6" id="KW-0378">Hydrolase</keyword>
<evidence type="ECO:0000256" key="9">
    <source>
        <dbReference type="ARBA" id="ARBA00056079"/>
    </source>
</evidence>
<dbReference type="STRING" id="1380566.A0A179G0L8"/>
<keyword evidence="14" id="KW-1185">Reference proteome</keyword>
<accession>A0A179G0L8</accession>
<dbReference type="Gene3D" id="3.20.20.140">
    <property type="entry name" value="Metal-dependent hydrolases"/>
    <property type="match status" value="1"/>
</dbReference>
<dbReference type="InterPro" id="IPR051607">
    <property type="entry name" value="Metallo-dep_hydrolases"/>
</dbReference>
<dbReference type="FunFam" id="3.20.20.140:FF:000022">
    <property type="entry name" value="Guanine deaminase"/>
    <property type="match status" value="1"/>
</dbReference>
<dbReference type="GeneID" id="28855260"/>
<dbReference type="InterPro" id="IPR006680">
    <property type="entry name" value="Amidohydro-rel"/>
</dbReference>
<dbReference type="PANTHER" id="PTHR11271">
    <property type="entry name" value="GUANINE DEAMINASE"/>
    <property type="match status" value="1"/>
</dbReference>
<reference evidence="13 14" key="1">
    <citation type="journal article" date="2016" name="PLoS Pathog.">
        <title>Biosynthesis of antibiotic leucinostatins in bio-control fungus Purpureocillium lilacinum and their inhibition on phytophthora revealed by genome mining.</title>
        <authorList>
            <person name="Wang G."/>
            <person name="Liu Z."/>
            <person name="Lin R."/>
            <person name="Li E."/>
            <person name="Mao Z."/>
            <person name="Ling J."/>
            <person name="Yang Y."/>
            <person name="Yin W.B."/>
            <person name="Xie B."/>
        </authorList>
    </citation>
    <scope>NUCLEOTIDE SEQUENCE [LARGE SCALE GENOMIC DNA]</scope>
    <source>
        <strain evidence="13">170</strain>
    </source>
</reference>
<comment type="pathway">
    <text evidence="2">Purine metabolism; guanine degradation; xanthine from guanine: step 1/1.</text>
</comment>
<dbReference type="GO" id="GO:0006147">
    <property type="term" value="P:guanine catabolic process"/>
    <property type="evidence" value="ECO:0007669"/>
    <property type="project" value="EnsemblFungi"/>
</dbReference>
<dbReference type="GO" id="GO:0008270">
    <property type="term" value="F:zinc ion binding"/>
    <property type="evidence" value="ECO:0007669"/>
    <property type="project" value="TreeGrafter"/>
</dbReference>
<dbReference type="Gene3D" id="2.30.40.10">
    <property type="entry name" value="Urease, subunit C, domain 1"/>
    <property type="match status" value="1"/>
</dbReference>
<evidence type="ECO:0000256" key="4">
    <source>
        <dbReference type="ARBA" id="ARBA00012781"/>
    </source>
</evidence>